<name>A0A5C6UBP9_9SPHN</name>
<evidence type="ECO:0000313" key="14">
    <source>
        <dbReference type="EMBL" id="TXC69268.1"/>
    </source>
</evidence>
<dbReference type="RefSeq" id="WP_147123222.1">
    <property type="nucleotide sequence ID" value="NZ_VOPY01000002.1"/>
</dbReference>
<dbReference type="Gene3D" id="3.30.450.40">
    <property type="match status" value="1"/>
</dbReference>
<evidence type="ECO:0000256" key="8">
    <source>
        <dbReference type="ARBA" id="ARBA00022741"/>
    </source>
</evidence>
<evidence type="ECO:0000256" key="9">
    <source>
        <dbReference type="ARBA" id="ARBA00022777"/>
    </source>
</evidence>
<dbReference type="InterPro" id="IPR035965">
    <property type="entry name" value="PAS-like_dom_sf"/>
</dbReference>
<dbReference type="InterPro" id="IPR029016">
    <property type="entry name" value="GAF-like_dom_sf"/>
</dbReference>
<keyword evidence="4" id="KW-0285">Flavoprotein</keyword>
<evidence type="ECO:0000256" key="1">
    <source>
        <dbReference type="ARBA" id="ARBA00000085"/>
    </source>
</evidence>
<keyword evidence="3" id="KW-0597">Phosphoprotein</keyword>
<keyword evidence="6" id="KW-0808">Transferase</keyword>
<dbReference type="NCBIfam" id="TIGR00229">
    <property type="entry name" value="sensory_box"/>
    <property type="match status" value="1"/>
</dbReference>
<dbReference type="EC" id="2.7.13.3" evidence="2"/>
<feature type="domain" description="PAC" evidence="13">
    <location>
        <begin position="87"/>
        <end position="137"/>
    </location>
</feature>
<dbReference type="InterPro" id="IPR036890">
    <property type="entry name" value="HATPase_C_sf"/>
</dbReference>
<dbReference type="Pfam" id="PF13185">
    <property type="entry name" value="GAF_2"/>
    <property type="match status" value="1"/>
</dbReference>
<dbReference type="SMART" id="SM00091">
    <property type="entry name" value="PAS"/>
    <property type="match status" value="1"/>
</dbReference>
<keyword evidence="5" id="KW-0288">FMN</keyword>
<gene>
    <name evidence="14" type="ORF">FSZ31_10180</name>
</gene>
<evidence type="ECO:0000256" key="10">
    <source>
        <dbReference type="ARBA" id="ARBA00022840"/>
    </source>
</evidence>
<keyword evidence="11" id="KW-0843">Virulence</keyword>
<dbReference type="InterPro" id="IPR000700">
    <property type="entry name" value="PAS-assoc_C"/>
</dbReference>
<evidence type="ECO:0000313" key="15">
    <source>
        <dbReference type="Proteomes" id="UP000321129"/>
    </source>
</evidence>
<evidence type="ECO:0000256" key="11">
    <source>
        <dbReference type="ARBA" id="ARBA00023026"/>
    </source>
</evidence>
<evidence type="ECO:0000256" key="4">
    <source>
        <dbReference type="ARBA" id="ARBA00022630"/>
    </source>
</evidence>
<dbReference type="Gene3D" id="3.30.565.10">
    <property type="entry name" value="Histidine kinase-like ATPase, C-terminal domain"/>
    <property type="match status" value="1"/>
</dbReference>
<dbReference type="SMART" id="SM00065">
    <property type="entry name" value="GAF"/>
    <property type="match status" value="1"/>
</dbReference>
<dbReference type="Gene3D" id="3.30.450.20">
    <property type="entry name" value="PAS domain"/>
    <property type="match status" value="1"/>
</dbReference>
<keyword evidence="9" id="KW-0418">Kinase</keyword>
<dbReference type="PANTHER" id="PTHR41523:SF7">
    <property type="entry name" value="HISTIDINE KINASE"/>
    <property type="match status" value="1"/>
</dbReference>
<evidence type="ECO:0000256" key="3">
    <source>
        <dbReference type="ARBA" id="ARBA00022553"/>
    </source>
</evidence>
<evidence type="ECO:0000256" key="5">
    <source>
        <dbReference type="ARBA" id="ARBA00022643"/>
    </source>
</evidence>
<evidence type="ECO:0000256" key="2">
    <source>
        <dbReference type="ARBA" id="ARBA00012438"/>
    </source>
</evidence>
<evidence type="ECO:0000256" key="6">
    <source>
        <dbReference type="ARBA" id="ARBA00022679"/>
    </source>
</evidence>
<comment type="catalytic activity">
    <reaction evidence="1">
        <text>ATP + protein L-histidine = ADP + protein N-phospho-L-histidine.</text>
        <dbReference type="EC" id="2.7.13.3"/>
    </reaction>
</comment>
<accession>A0A5C6UBP9</accession>
<keyword evidence="7" id="KW-0677">Repeat</keyword>
<evidence type="ECO:0000259" key="13">
    <source>
        <dbReference type="PROSITE" id="PS50113"/>
    </source>
</evidence>
<reference evidence="14 15" key="1">
    <citation type="submission" date="2019-08" db="EMBL/GenBank/DDBJ databases">
        <title>Sphingorhabdus soil sp. nov., isolated from arctic soil.</title>
        <authorList>
            <person name="Liu Y."/>
        </authorList>
    </citation>
    <scope>NUCLEOTIDE SEQUENCE [LARGE SCALE GENOMIC DNA]</scope>
    <source>
        <strain evidence="14 15">D-2Q-5-6</strain>
    </source>
</reference>
<dbReference type="SUPFAM" id="SSF55874">
    <property type="entry name" value="ATPase domain of HSP90 chaperone/DNA topoisomerase II/histidine kinase"/>
    <property type="match status" value="1"/>
</dbReference>
<dbReference type="Pfam" id="PF00989">
    <property type="entry name" value="PAS"/>
    <property type="match status" value="1"/>
</dbReference>
<keyword evidence="8" id="KW-0547">Nucleotide-binding</keyword>
<sequence>MTLAPSFEIDPALAPILATVLDAVVVMTPEGLIGGWNECAEKIFGWSALEARGQVLADLIVPEQFREAHNQGLNRLAQGGTPQVLHRRIEITALRRDGHEFPIELSITEAQSSSGPAFIGFIRDISERRDAEAQIERQAFESRLMFEIANMASNSDSFESALRKALEAICQITGWPVGHAFVVPPGNPQLLSSSGIWVETETGLTDALREKTIATQFRSGVGLPGRILATGEPLWLTDTDTESNFPRKGSGFRGAFGFPLKQDGRVIAVLEFFSKAQSAPVPEILLTVRAIGEQVGRVFERKRTQDHQNLLLHELDHRVKNILSVVQAIAQQTFRRASSVEDAYGIFRGRLMAVAQAQDILVSQNVEGATLREIIDGALEGSGVSADRVTMDGPEVRVSGRNAVTISLAIHELCTNAFKYGALSVDDGSVTITWGIDDGQAKSFQFEWREQDGPPVVIPDRKGFGTSLLERGLAAELGGQIILSYAPEGVICSFTAPLQ</sequence>
<protein>
    <recommendedName>
        <fullName evidence="2">histidine kinase</fullName>
        <ecNumber evidence="2">2.7.13.3</ecNumber>
    </recommendedName>
</protein>
<dbReference type="Pfam" id="PF07536">
    <property type="entry name" value="HWE_HK"/>
    <property type="match status" value="1"/>
</dbReference>
<dbReference type="SUPFAM" id="SSF55781">
    <property type="entry name" value="GAF domain-like"/>
    <property type="match status" value="1"/>
</dbReference>
<dbReference type="Proteomes" id="UP000321129">
    <property type="component" value="Unassembled WGS sequence"/>
</dbReference>
<dbReference type="GO" id="GO:0005524">
    <property type="term" value="F:ATP binding"/>
    <property type="evidence" value="ECO:0007669"/>
    <property type="project" value="UniProtKB-KW"/>
</dbReference>
<feature type="domain" description="PAS" evidence="12">
    <location>
        <begin position="9"/>
        <end position="80"/>
    </location>
</feature>
<dbReference type="CDD" id="cd00130">
    <property type="entry name" value="PAS"/>
    <property type="match status" value="1"/>
</dbReference>
<organism evidence="14 15">
    <name type="scientific">Flavisphingopyxis soli</name>
    <dbReference type="NCBI Taxonomy" id="2601267"/>
    <lineage>
        <taxon>Bacteria</taxon>
        <taxon>Pseudomonadati</taxon>
        <taxon>Pseudomonadota</taxon>
        <taxon>Alphaproteobacteria</taxon>
        <taxon>Sphingomonadales</taxon>
        <taxon>Sphingopyxidaceae</taxon>
        <taxon>Flavisphingopyxis</taxon>
    </lineage>
</organism>
<dbReference type="OrthoDB" id="9760752at2"/>
<dbReference type="InterPro" id="IPR000014">
    <property type="entry name" value="PAS"/>
</dbReference>
<dbReference type="PANTHER" id="PTHR41523">
    <property type="entry name" value="TWO-COMPONENT SYSTEM SENSOR PROTEIN"/>
    <property type="match status" value="1"/>
</dbReference>
<dbReference type="SMART" id="SM00911">
    <property type="entry name" value="HWE_HK"/>
    <property type="match status" value="1"/>
</dbReference>
<evidence type="ECO:0000259" key="12">
    <source>
        <dbReference type="PROSITE" id="PS50112"/>
    </source>
</evidence>
<dbReference type="InterPro" id="IPR011102">
    <property type="entry name" value="Sig_transdc_His_kinase_HWE"/>
</dbReference>
<keyword evidence="15" id="KW-1185">Reference proteome</keyword>
<comment type="caution">
    <text evidence="14">The sequence shown here is derived from an EMBL/GenBank/DDBJ whole genome shotgun (WGS) entry which is preliminary data.</text>
</comment>
<dbReference type="AlphaFoldDB" id="A0A5C6UBP9"/>
<dbReference type="GO" id="GO:0006355">
    <property type="term" value="P:regulation of DNA-templated transcription"/>
    <property type="evidence" value="ECO:0007669"/>
    <property type="project" value="InterPro"/>
</dbReference>
<dbReference type="GO" id="GO:0004673">
    <property type="term" value="F:protein histidine kinase activity"/>
    <property type="evidence" value="ECO:0007669"/>
    <property type="project" value="UniProtKB-EC"/>
</dbReference>
<keyword evidence="10" id="KW-0067">ATP-binding</keyword>
<dbReference type="PROSITE" id="PS50113">
    <property type="entry name" value="PAC"/>
    <property type="match status" value="1"/>
</dbReference>
<dbReference type="EMBL" id="VOPY01000002">
    <property type="protein sequence ID" value="TXC69268.1"/>
    <property type="molecule type" value="Genomic_DNA"/>
</dbReference>
<dbReference type="PROSITE" id="PS50112">
    <property type="entry name" value="PAS"/>
    <property type="match status" value="1"/>
</dbReference>
<dbReference type="InterPro" id="IPR013767">
    <property type="entry name" value="PAS_fold"/>
</dbReference>
<evidence type="ECO:0000256" key="7">
    <source>
        <dbReference type="ARBA" id="ARBA00022737"/>
    </source>
</evidence>
<proteinExistence type="predicted"/>
<dbReference type="SUPFAM" id="SSF55785">
    <property type="entry name" value="PYP-like sensor domain (PAS domain)"/>
    <property type="match status" value="1"/>
</dbReference>
<dbReference type="InterPro" id="IPR003018">
    <property type="entry name" value="GAF"/>
</dbReference>